<dbReference type="eggNOG" id="KOG0017">
    <property type="taxonomic scope" value="Eukaryota"/>
</dbReference>
<dbReference type="PANTHER" id="PTHR11439:SF486">
    <property type="entry name" value="RLK (RECEPTOR-LIKE KINASE) PROTEIN, PUTATIVE-RELATED"/>
    <property type="match status" value="1"/>
</dbReference>
<name>A0A0D3EAD4_BRAOL</name>
<accession>A0A0D3EAD4</accession>
<keyword evidence="2" id="KW-1185">Reference proteome</keyword>
<sequence length="180" mass="20453">MNAVKRIIKYVKGTLDFGLHYTFETNMNLAGFCDADWAGCLDDRHSTSGGCFFLGNNMVSWHSKKQNCVSLSTAEAEYIALGSCCTQLLWMRQMLVDYGITSAPMLVHCDNMSAINLSKYPVQHSRTKHVDIRHHFVRELVEMRIVILEHVSTEKQLADLFTKPLDYNTFLGLRKALGIM</sequence>
<reference evidence="1 2" key="1">
    <citation type="journal article" date="2014" name="Genome Biol.">
        <title>Transcriptome and methylome profiling reveals relics of genome dominance in the mesopolyploid Brassica oleracea.</title>
        <authorList>
            <person name="Parkin I.A."/>
            <person name="Koh C."/>
            <person name="Tang H."/>
            <person name="Robinson S.J."/>
            <person name="Kagale S."/>
            <person name="Clarke W.E."/>
            <person name="Town C.D."/>
            <person name="Nixon J."/>
            <person name="Krishnakumar V."/>
            <person name="Bidwell S.L."/>
            <person name="Denoeud F."/>
            <person name="Belcram H."/>
            <person name="Links M.G."/>
            <person name="Just J."/>
            <person name="Clarke C."/>
            <person name="Bender T."/>
            <person name="Huebert T."/>
            <person name="Mason A.S."/>
            <person name="Pires J.C."/>
            <person name="Barker G."/>
            <person name="Moore J."/>
            <person name="Walley P.G."/>
            <person name="Manoli S."/>
            <person name="Batley J."/>
            <person name="Edwards D."/>
            <person name="Nelson M.N."/>
            <person name="Wang X."/>
            <person name="Paterson A.H."/>
            <person name="King G."/>
            <person name="Bancroft I."/>
            <person name="Chalhoub B."/>
            <person name="Sharpe A.G."/>
        </authorList>
    </citation>
    <scope>NUCLEOTIDE SEQUENCE</scope>
    <source>
        <strain evidence="1 2">cv. TO1000</strain>
    </source>
</reference>
<dbReference type="Proteomes" id="UP000032141">
    <property type="component" value="Chromosome C9"/>
</dbReference>
<dbReference type="AlphaFoldDB" id="A0A0D3EAD4"/>
<dbReference type="Gramene" id="Bo9g108230.1">
    <property type="protein sequence ID" value="Bo9g108230.1"/>
    <property type="gene ID" value="Bo9g108230"/>
</dbReference>
<dbReference type="EnsemblPlants" id="Bo9g108230.1">
    <property type="protein sequence ID" value="Bo9g108230.1"/>
    <property type="gene ID" value="Bo9g108230"/>
</dbReference>
<evidence type="ECO:0000313" key="2">
    <source>
        <dbReference type="Proteomes" id="UP000032141"/>
    </source>
</evidence>
<evidence type="ECO:0008006" key="3">
    <source>
        <dbReference type="Google" id="ProtNLM"/>
    </source>
</evidence>
<dbReference type="PANTHER" id="PTHR11439">
    <property type="entry name" value="GAG-POL-RELATED RETROTRANSPOSON"/>
    <property type="match status" value="1"/>
</dbReference>
<dbReference type="HOGENOM" id="CLU_001650_6_2_1"/>
<dbReference type="CDD" id="cd09272">
    <property type="entry name" value="RNase_HI_RT_Ty1"/>
    <property type="match status" value="1"/>
</dbReference>
<evidence type="ECO:0000313" key="1">
    <source>
        <dbReference type="EnsemblPlants" id="Bo9g108230.1"/>
    </source>
</evidence>
<protein>
    <recommendedName>
        <fullName evidence="3">Reverse transcriptase Ty1/copia-type domain-containing protein</fullName>
    </recommendedName>
</protein>
<proteinExistence type="predicted"/>
<reference evidence="1" key="2">
    <citation type="submission" date="2015-03" db="UniProtKB">
        <authorList>
            <consortium name="EnsemblPlants"/>
        </authorList>
    </citation>
    <scope>IDENTIFICATION</scope>
</reference>
<dbReference type="STRING" id="109376.A0A0D3EAD4"/>
<dbReference type="OMA" id="HYTFETN"/>
<organism evidence="1 2">
    <name type="scientific">Brassica oleracea var. oleracea</name>
    <dbReference type="NCBI Taxonomy" id="109376"/>
    <lineage>
        <taxon>Eukaryota</taxon>
        <taxon>Viridiplantae</taxon>
        <taxon>Streptophyta</taxon>
        <taxon>Embryophyta</taxon>
        <taxon>Tracheophyta</taxon>
        <taxon>Spermatophyta</taxon>
        <taxon>Magnoliopsida</taxon>
        <taxon>eudicotyledons</taxon>
        <taxon>Gunneridae</taxon>
        <taxon>Pentapetalae</taxon>
        <taxon>rosids</taxon>
        <taxon>malvids</taxon>
        <taxon>Brassicales</taxon>
        <taxon>Brassicaceae</taxon>
        <taxon>Brassiceae</taxon>
        <taxon>Brassica</taxon>
    </lineage>
</organism>